<feature type="region of interest" description="Disordered" evidence="1">
    <location>
        <begin position="69"/>
        <end position="181"/>
    </location>
</feature>
<protein>
    <submittedName>
        <fullName evidence="3">Uncharacterized protein</fullName>
    </submittedName>
</protein>
<organism evidence="3">
    <name type="scientific">Mustela putorius furo</name>
    <name type="common">European domestic ferret</name>
    <name type="synonym">Mustela furo</name>
    <dbReference type="NCBI Taxonomy" id="9669"/>
    <lineage>
        <taxon>Eukaryota</taxon>
        <taxon>Metazoa</taxon>
        <taxon>Chordata</taxon>
        <taxon>Craniata</taxon>
        <taxon>Vertebrata</taxon>
        <taxon>Euteleostomi</taxon>
        <taxon>Mammalia</taxon>
        <taxon>Eutheria</taxon>
        <taxon>Laurasiatheria</taxon>
        <taxon>Carnivora</taxon>
        <taxon>Caniformia</taxon>
        <taxon>Musteloidea</taxon>
        <taxon>Mustelidae</taxon>
        <taxon>Mustelinae</taxon>
        <taxon>Mustela</taxon>
    </lineage>
</organism>
<dbReference type="AlphaFoldDB" id="M3XPK6"/>
<proteinExistence type="predicted"/>
<evidence type="ECO:0000256" key="1">
    <source>
        <dbReference type="SAM" id="MobiDB-lite"/>
    </source>
</evidence>
<dbReference type="Ensembl" id="ENSMPUT00000001027.1">
    <property type="protein sequence ID" value="ENSMPUP00000001006.1"/>
    <property type="gene ID" value="ENSMPUG00000001014.1"/>
</dbReference>
<feature type="compositionally biased region" description="Basic residues" evidence="1">
    <location>
        <begin position="102"/>
        <end position="117"/>
    </location>
</feature>
<evidence type="ECO:0000313" key="3">
    <source>
        <dbReference type="Ensembl" id="ENSMPUP00000001006.1"/>
    </source>
</evidence>
<feature type="compositionally biased region" description="Low complexity" evidence="1">
    <location>
        <begin position="118"/>
        <end position="127"/>
    </location>
</feature>
<name>M3XPK6_MUSPF</name>
<feature type="region of interest" description="Disordered" evidence="1">
    <location>
        <begin position="35"/>
        <end position="56"/>
    </location>
</feature>
<sequence>IKRQHEFSQVRIVIIFPLLQRATVFFVLFSSTPLKASPRERNPHTTQDAPYPETLPCLSLTPPTVGLLSSLPHRLPLRNRTRTSQTQLVRPRRSHPAPSPRARGRRASTTRRPRRPPRALSAGALLAWTLPAPGLRSTGSQVSEKAHSGFSHKVRTRPPEAGRGAKPGWSGNAGSPTREQTCGDRHLLLQPDAAACTHSDVSATSGSALPRPSSSASRSASSGLRPWRPSFRRGVCSMAISCIMNSCLRMCCKGDSAGSPTAIWRATPE</sequence>
<keyword evidence="2" id="KW-1133">Transmembrane helix</keyword>
<evidence type="ECO:0000256" key="2">
    <source>
        <dbReference type="SAM" id="Phobius"/>
    </source>
</evidence>
<feature type="compositionally biased region" description="Low complexity" evidence="1">
    <location>
        <begin position="205"/>
        <end position="225"/>
    </location>
</feature>
<keyword evidence="2" id="KW-0812">Transmembrane</keyword>
<keyword evidence="2" id="KW-0472">Membrane</keyword>
<dbReference type="EMBL" id="AEYP01099458">
    <property type="status" value="NOT_ANNOTATED_CDS"/>
    <property type="molecule type" value="Genomic_DNA"/>
</dbReference>
<dbReference type="HOGENOM" id="CLU_1036401_0_0_1"/>
<reference evidence="3" key="1">
    <citation type="submission" date="2024-06" db="UniProtKB">
        <authorList>
            <consortium name="Ensembl"/>
        </authorList>
    </citation>
    <scope>IDENTIFICATION</scope>
</reference>
<feature type="transmembrane region" description="Helical" evidence="2">
    <location>
        <begin position="12"/>
        <end position="31"/>
    </location>
</feature>
<dbReference type="InParanoid" id="M3XPK6"/>
<feature type="region of interest" description="Disordered" evidence="1">
    <location>
        <begin position="202"/>
        <end position="225"/>
    </location>
</feature>
<accession>M3XPK6</accession>